<dbReference type="RefSeq" id="WP_095498918.1">
    <property type="nucleotide sequence ID" value="NZ_BSPO01000002.1"/>
</dbReference>
<dbReference type="EMBL" id="BSPO01000002">
    <property type="protein sequence ID" value="GLS82659.1"/>
    <property type="molecule type" value="Genomic_DNA"/>
</dbReference>
<reference evidence="3 4" key="1">
    <citation type="journal article" date="2014" name="Int. J. Syst. Evol. Microbiol.">
        <title>Complete genome sequence of Corynebacterium casei LMG S-19264T (=DSM 44701T), isolated from a smear-ripened cheese.</title>
        <authorList>
            <consortium name="US DOE Joint Genome Institute (JGI-PGF)"/>
            <person name="Walter F."/>
            <person name="Albersmeier A."/>
            <person name="Kalinowski J."/>
            <person name="Ruckert C."/>
        </authorList>
    </citation>
    <scope>NUCLEOTIDE SEQUENCE [LARGE SCALE GENOMIC DNA]</scope>
    <source>
        <strain evidence="3 4">NBRC 112785</strain>
    </source>
</reference>
<dbReference type="Proteomes" id="UP001157439">
    <property type="component" value="Unassembled WGS sequence"/>
</dbReference>
<name>A0AA37TTB8_9GAMM</name>
<dbReference type="AlphaFoldDB" id="A0AA37TTB8"/>
<proteinExistence type="predicted"/>
<feature type="coiled-coil region" evidence="1">
    <location>
        <begin position="585"/>
        <end position="619"/>
    </location>
</feature>
<accession>A0AA37TTB8</accession>
<feature type="domain" description="Rad50/SbcC-type AAA" evidence="2">
    <location>
        <begin position="5"/>
        <end position="235"/>
    </location>
</feature>
<feature type="coiled-coil region" evidence="1">
    <location>
        <begin position="316"/>
        <end position="346"/>
    </location>
</feature>
<dbReference type="InterPro" id="IPR027417">
    <property type="entry name" value="P-loop_NTPase"/>
</dbReference>
<gene>
    <name evidence="3" type="primary">sbcC</name>
    <name evidence="3" type="ORF">GCM10007894_06360</name>
</gene>
<dbReference type="GO" id="GO:0016887">
    <property type="term" value="F:ATP hydrolysis activity"/>
    <property type="evidence" value="ECO:0007669"/>
    <property type="project" value="InterPro"/>
</dbReference>
<dbReference type="InterPro" id="IPR038729">
    <property type="entry name" value="Rad50/SbcC_AAA"/>
</dbReference>
<organism evidence="3 4">
    <name type="scientific">Paraferrimonas haliotis</name>
    <dbReference type="NCBI Taxonomy" id="2013866"/>
    <lineage>
        <taxon>Bacteria</taxon>
        <taxon>Pseudomonadati</taxon>
        <taxon>Pseudomonadota</taxon>
        <taxon>Gammaproteobacteria</taxon>
        <taxon>Alteromonadales</taxon>
        <taxon>Ferrimonadaceae</taxon>
        <taxon>Paraferrimonas</taxon>
    </lineage>
</organism>
<dbReference type="Pfam" id="PF13476">
    <property type="entry name" value="AAA_23"/>
    <property type="match status" value="1"/>
</dbReference>
<evidence type="ECO:0000313" key="3">
    <source>
        <dbReference type="EMBL" id="GLS82659.1"/>
    </source>
</evidence>
<keyword evidence="1" id="KW-0175">Coiled coil</keyword>
<evidence type="ECO:0000313" key="4">
    <source>
        <dbReference type="Proteomes" id="UP001157439"/>
    </source>
</evidence>
<evidence type="ECO:0000259" key="2">
    <source>
        <dbReference type="Pfam" id="PF13476"/>
    </source>
</evidence>
<feature type="coiled-coil region" evidence="1">
    <location>
        <begin position="810"/>
        <end position="837"/>
    </location>
</feature>
<dbReference type="GO" id="GO:0006302">
    <property type="term" value="P:double-strand break repair"/>
    <property type="evidence" value="ECO:0007669"/>
    <property type="project" value="InterPro"/>
</dbReference>
<sequence length="1021" mass="115268">MRPIRLIVQAFGPFATKQTIDFQKLGDNPLFLIAGNTGSGKSTLLDAICFALYGQTTGAEREASQMRCDYAANSDLTFVEFEFAIADKRYCINRSPTQFKPKARGDGFTEHKTEAWLQQCFDDTAPKLLEPKRSATVTRLVEQLTGLTVQQFRQVMVLPQGKFRELLLADSKDREKIFSQLFQTQIYQRLETALKEKAATVVRTRSELLNQEQGLLASAELESRQQLTAQMQQVTDNVAAAQAHLENKTAELSRAQATLDAATTTQTKFEQLHALQQQLSKLRQQDDTITKLQSRLSLAQSAQLMDADYSAWQQALSQLKETSDEQQQLQSRLQRQQQDHQMVLQEREQCGNFDQAIADQRKQLAGLEQSLTLRKRWQQLDQQLIQAQNAHQTAVNRASRSRQAHETLRQQLHDSEAALKALTPILAKSQSIVTQWHDTGALAKAFDKKQQLVTEISLLSTQLNQQRVDYMASREQVTQLQRQQRTLEMRWHQNQAASIAKQLQQDSPCPVCGSLDHPNPAQNDEAVSEAMLEHASNELTKATERLLELEARGGSTKAKQQALQEQLQGLEQQWPQLVQLQPQQLQQLEQQHLGLFQQLQSAETQQQQLSKQRDNLLEQEKPLATELENNTKTALEKEKAVAVIQQQRLDLEQHLPESMPDLDDLTQQINHCTSTIESLQAQSRVLDDKLKQSEQSIAHLKGQIVVSAKQLENRNKACEQTELTWQSALQQSDFATEAAFVQARQQQQQIEQWSTAIDDYHKRLHTLQGQIQQLANELQEKQPLALEPLQSALQNSQQAHQLALDEYHQHQQAEKQLVSLQQKLQETQVKLSALEHQYELVGTLADVASGHSSDKVSIQRFVLSVLLDDVLIQASQRLLIMSQGRYQLLRKSQRAKGNKASGLELEVEDSYTGRTRSVATLSGGESFMAALSLALGLSEVVQSYAGGIRLNTLFIDEGFGSLDPESLDLAIRTLIDLQHSGRTIGIISHVAELKEQMTIRLEIDEQRQGSRIRIVGVDNAL</sequence>
<comment type="caution">
    <text evidence="3">The sequence shown here is derived from an EMBL/GenBank/DDBJ whole genome shotgun (WGS) entry which is preliminary data.</text>
</comment>
<dbReference type="Gene3D" id="3.40.50.300">
    <property type="entry name" value="P-loop containing nucleotide triphosphate hydrolases"/>
    <property type="match status" value="2"/>
</dbReference>
<feature type="coiled-coil region" evidence="1">
    <location>
        <begin position="743"/>
        <end position="777"/>
    </location>
</feature>
<dbReference type="PANTHER" id="PTHR32114">
    <property type="entry name" value="ABC TRANSPORTER ABCH.3"/>
    <property type="match status" value="1"/>
</dbReference>
<keyword evidence="4" id="KW-1185">Reference proteome</keyword>
<protein>
    <submittedName>
        <fullName evidence="3">Nuclease SbcCD subunit C</fullName>
    </submittedName>
</protein>
<feature type="coiled-coil region" evidence="1">
    <location>
        <begin position="224"/>
        <end position="265"/>
    </location>
</feature>
<dbReference type="SUPFAM" id="SSF52540">
    <property type="entry name" value="P-loop containing nucleoside triphosphate hydrolases"/>
    <property type="match status" value="1"/>
</dbReference>
<dbReference type="PANTHER" id="PTHR32114:SF2">
    <property type="entry name" value="ABC TRANSPORTER ABCH.3"/>
    <property type="match status" value="1"/>
</dbReference>
<dbReference type="Pfam" id="PF13558">
    <property type="entry name" value="SbcC_Walker_B"/>
    <property type="match status" value="1"/>
</dbReference>
<evidence type="ECO:0000256" key="1">
    <source>
        <dbReference type="SAM" id="Coils"/>
    </source>
</evidence>
<feature type="coiled-coil region" evidence="1">
    <location>
        <begin position="662"/>
        <end position="696"/>
    </location>
</feature>